<evidence type="ECO:0000256" key="1">
    <source>
        <dbReference type="SAM" id="Phobius"/>
    </source>
</evidence>
<sequence length="52" mass="6113">MTEKICYNFFYSLMNITLIVGAGNMNITIIVKSRILTERYKDISKIFEIVTY</sequence>
<keyword evidence="1" id="KW-0812">Transmembrane</keyword>
<keyword evidence="1" id="KW-0472">Membrane</keyword>
<protein>
    <submittedName>
        <fullName evidence="2">Uncharacterized protein</fullName>
    </submittedName>
</protein>
<feature type="transmembrane region" description="Helical" evidence="1">
    <location>
        <begin position="12"/>
        <end position="31"/>
    </location>
</feature>
<keyword evidence="1" id="KW-1133">Transmembrane helix</keyword>
<name>A0A0L8HA48_OCTBM</name>
<gene>
    <name evidence="2" type="ORF">OCBIM_22020032mg</name>
</gene>
<evidence type="ECO:0000313" key="2">
    <source>
        <dbReference type="EMBL" id="KOF85625.1"/>
    </source>
</evidence>
<proteinExistence type="predicted"/>
<dbReference type="AlphaFoldDB" id="A0A0L8HA48"/>
<dbReference type="EMBL" id="KQ418843">
    <property type="protein sequence ID" value="KOF85625.1"/>
    <property type="molecule type" value="Genomic_DNA"/>
</dbReference>
<reference evidence="2" key="1">
    <citation type="submission" date="2015-07" db="EMBL/GenBank/DDBJ databases">
        <title>MeaNS - Measles Nucleotide Surveillance Program.</title>
        <authorList>
            <person name="Tran T."/>
            <person name="Druce J."/>
        </authorList>
    </citation>
    <scope>NUCLEOTIDE SEQUENCE</scope>
    <source>
        <strain evidence="2">UCB-OBI-ISO-001</strain>
        <tissue evidence="2">Gonad</tissue>
    </source>
</reference>
<accession>A0A0L8HA48</accession>
<organism evidence="2">
    <name type="scientific">Octopus bimaculoides</name>
    <name type="common">California two-spotted octopus</name>
    <dbReference type="NCBI Taxonomy" id="37653"/>
    <lineage>
        <taxon>Eukaryota</taxon>
        <taxon>Metazoa</taxon>
        <taxon>Spiralia</taxon>
        <taxon>Lophotrochozoa</taxon>
        <taxon>Mollusca</taxon>
        <taxon>Cephalopoda</taxon>
        <taxon>Coleoidea</taxon>
        <taxon>Octopodiformes</taxon>
        <taxon>Octopoda</taxon>
        <taxon>Incirrata</taxon>
        <taxon>Octopodidae</taxon>
        <taxon>Octopus</taxon>
    </lineage>
</organism>